<feature type="signal peptide" evidence="7">
    <location>
        <begin position="1"/>
        <end position="23"/>
    </location>
</feature>
<evidence type="ECO:0000256" key="7">
    <source>
        <dbReference type="SAM" id="SignalP"/>
    </source>
</evidence>
<dbReference type="GO" id="GO:0046872">
    <property type="term" value="F:metal ion binding"/>
    <property type="evidence" value="ECO:0007669"/>
    <property type="project" value="UniProtKB-KW"/>
</dbReference>
<dbReference type="CDD" id="cd07324">
    <property type="entry name" value="M48C_Oma1-like"/>
    <property type="match status" value="1"/>
</dbReference>
<dbReference type="STRING" id="153721.MYP_3719"/>
<keyword evidence="4" id="KW-0378">Hydrolase</keyword>
<dbReference type="GO" id="GO:0004222">
    <property type="term" value="F:metalloendopeptidase activity"/>
    <property type="evidence" value="ECO:0007669"/>
    <property type="project" value="InterPro"/>
</dbReference>
<feature type="domain" description="Peptidase M48" evidence="8">
    <location>
        <begin position="93"/>
        <end position="302"/>
    </location>
</feature>
<keyword evidence="3" id="KW-0479">Metal-binding</keyword>
<dbReference type="Pfam" id="PF01435">
    <property type="entry name" value="Peptidase_M48"/>
    <property type="match status" value="1"/>
</dbReference>
<dbReference type="PANTHER" id="PTHR22726:SF1">
    <property type="entry name" value="METALLOENDOPEPTIDASE OMA1, MITOCHONDRIAL"/>
    <property type="match status" value="1"/>
</dbReference>
<dbReference type="Gene3D" id="3.30.2010.10">
    <property type="entry name" value="Metalloproteases ('zincins'), catalytic domain"/>
    <property type="match status" value="1"/>
</dbReference>
<reference evidence="9 10" key="1">
    <citation type="submission" date="2014-09" db="EMBL/GenBank/DDBJ databases">
        <title>Sporocytophaga myxococcoides PG-01 genome sequencing.</title>
        <authorList>
            <person name="Liu L."/>
            <person name="Gao P.J."/>
            <person name="Chen G.J."/>
            <person name="Wang L.S."/>
        </authorList>
    </citation>
    <scope>NUCLEOTIDE SEQUENCE [LARGE SCALE GENOMIC DNA]</scope>
    <source>
        <strain evidence="9 10">PG-01</strain>
    </source>
</reference>
<dbReference type="GO" id="GO:0016020">
    <property type="term" value="C:membrane"/>
    <property type="evidence" value="ECO:0007669"/>
    <property type="project" value="TreeGrafter"/>
</dbReference>
<dbReference type="Proteomes" id="UP000030185">
    <property type="component" value="Unassembled WGS sequence"/>
</dbReference>
<evidence type="ECO:0000256" key="6">
    <source>
        <dbReference type="ARBA" id="ARBA00023049"/>
    </source>
</evidence>
<organism evidence="9 10">
    <name type="scientific">Sporocytophaga myxococcoides</name>
    <dbReference type="NCBI Taxonomy" id="153721"/>
    <lineage>
        <taxon>Bacteria</taxon>
        <taxon>Pseudomonadati</taxon>
        <taxon>Bacteroidota</taxon>
        <taxon>Cytophagia</taxon>
        <taxon>Cytophagales</taxon>
        <taxon>Cytophagaceae</taxon>
        <taxon>Sporocytophaga</taxon>
    </lineage>
</organism>
<dbReference type="eggNOG" id="COG4783">
    <property type="taxonomic scope" value="Bacteria"/>
</dbReference>
<sequence>MLLSIKRLKILSLAFLSYGAALNSGYSQTEKDFTPLAYSSEYPESFSENYREKIQTLVSNEKTLSKKRAYKFYLNLYQSKAQYFSSGQIYFENKLHKYVNSVAEKLFAKNPSILSKIKIYVSRNTSANAYAMPDGTILIHVGLLARVENEAQLAAIIAHETAHVELQHAIKNLSKMESIKSQETNFENDERDNFRSLKYSREDEFEADSKAIQYMMNSEYDPSELPKILEIIENENYFKIDKLQENLNKYLFSDLLTADTLWFKEDNSESSEKSKSLFGAENDDLYSTHPDMNKRVSAAKEILNLIEFKGTDKVINLMGNQSKEIKNIALFECIEGMEKDAEYNTGLYLTLYALEKNPDNLYLKTSIVKNLYWLSFYKEINCLDKVISNSGRACKENFDLFNIFLTKIPHNELKKLMFNYTKKNLESCQTKDDFFFYYGLGSEMYLGKDPSKLIFNQYLLKFPSGKFITTAKAKIQ</sequence>
<evidence type="ECO:0000256" key="2">
    <source>
        <dbReference type="ARBA" id="ARBA00022670"/>
    </source>
</evidence>
<dbReference type="InterPro" id="IPR051156">
    <property type="entry name" value="Mito/Outer_Membr_Metalloprot"/>
</dbReference>
<dbReference type="GO" id="GO:0051603">
    <property type="term" value="P:proteolysis involved in protein catabolic process"/>
    <property type="evidence" value="ECO:0007669"/>
    <property type="project" value="TreeGrafter"/>
</dbReference>
<dbReference type="EMBL" id="BBLT01000008">
    <property type="protein sequence ID" value="GAL86490.1"/>
    <property type="molecule type" value="Genomic_DNA"/>
</dbReference>
<dbReference type="PANTHER" id="PTHR22726">
    <property type="entry name" value="METALLOENDOPEPTIDASE OMA1"/>
    <property type="match status" value="1"/>
</dbReference>
<gene>
    <name evidence="9" type="ORF">MYP_3719</name>
</gene>
<protein>
    <submittedName>
        <fullName evidence="9">Zinc metalloprotease</fullName>
    </submittedName>
</protein>
<evidence type="ECO:0000256" key="1">
    <source>
        <dbReference type="ARBA" id="ARBA00001947"/>
    </source>
</evidence>
<evidence type="ECO:0000313" key="9">
    <source>
        <dbReference type="EMBL" id="GAL86490.1"/>
    </source>
</evidence>
<comment type="cofactor">
    <cofactor evidence="1">
        <name>Zn(2+)</name>
        <dbReference type="ChEBI" id="CHEBI:29105"/>
    </cofactor>
</comment>
<accession>A0A098LHR3</accession>
<evidence type="ECO:0000259" key="8">
    <source>
        <dbReference type="Pfam" id="PF01435"/>
    </source>
</evidence>
<dbReference type="AlphaFoldDB" id="A0A098LHR3"/>
<name>A0A098LHR3_9BACT</name>
<proteinExistence type="predicted"/>
<keyword evidence="10" id="KW-1185">Reference proteome</keyword>
<feature type="chain" id="PRO_5001944662" evidence="7">
    <location>
        <begin position="24"/>
        <end position="476"/>
    </location>
</feature>
<keyword evidence="5" id="KW-0862">Zinc</keyword>
<comment type="caution">
    <text evidence="9">The sequence shown here is derived from an EMBL/GenBank/DDBJ whole genome shotgun (WGS) entry which is preliminary data.</text>
</comment>
<evidence type="ECO:0000256" key="3">
    <source>
        <dbReference type="ARBA" id="ARBA00022723"/>
    </source>
</evidence>
<keyword evidence="2 9" id="KW-0645">Protease</keyword>
<evidence type="ECO:0000256" key="4">
    <source>
        <dbReference type="ARBA" id="ARBA00022801"/>
    </source>
</evidence>
<evidence type="ECO:0000313" key="10">
    <source>
        <dbReference type="Proteomes" id="UP000030185"/>
    </source>
</evidence>
<dbReference type="RefSeq" id="WP_045466491.1">
    <property type="nucleotide sequence ID" value="NZ_BBLT01000008.1"/>
</dbReference>
<evidence type="ECO:0000256" key="5">
    <source>
        <dbReference type="ARBA" id="ARBA00022833"/>
    </source>
</evidence>
<keyword evidence="7" id="KW-0732">Signal</keyword>
<keyword evidence="6 9" id="KW-0482">Metalloprotease</keyword>
<dbReference type="InterPro" id="IPR001915">
    <property type="entry name" value="Peptidase_M48"/>
</dbReference>